<feature type="domain" description="DAGKc" evidence="1">
    <location>
        <begin position="68"/>
        <end position="150"/>
    </location>
</feature>
<keyword evidence="3" id="KW-1185">Reference proteome</keyword>
<dbReference type="AlphaFoldDB" id="A0A850HB72"/>
<protein>
    <recommendedName>
        <fullName evidence="1">DAGKc domain-containing protein</fullName>
    </recommendedName>
</protein>
<organism evidence="2 3">
    <name type="scientific">Altererythrobacter lutimaris</name>
    <dbReference type="NCBI Taxonomy" id="2743979"/>
    <lineage>
        <taxon>Bacteria</taxon>
        <taxon>Pseudomonadati</taxon>
        <taxon>Pseudomonadota</taxon>
        <taxon>Alphaproteobacteria</taxon>
        <taxon>Sphingomonadales</taxon>
        <taxon>Erythrobacteraceae</taxon>
        <taxon>Altererythrobacter</taxon>
    </lineage>
</organism>
<evidence type="ECO:0000259" key="1">
    <source>
        <dbReference type="Pfam" id="PF00781"/>
    </source>
</evidence>
<dbReference type="RefSeq" id="WP_176273538.1">
    <property type="nucleotide sequence ID" value="NZ_JABWTA010000001.1"/>
</dbReference>
<dbReference type="Proteomes" id="UP000546031">
    <property type="component" value="Unassembled WGS sequence"/>
</dbReference>
<dbReference type="GO" id="GO:0016301">
    <property type="term" value="F:kinase activity"/>
    <property type="evidence" value="ECO:0007669"/>
    <property type="project" value="InterPro"/>
</dbReference>
<evidence type="ECO:0000313" key="3">
    <source>
        <dbReference type="Proteomes" id="UP000546031"/>
    </source>
</evidence>
<dbReference type="EMBL" id="JABWTA010000001">
    <property type="protein sequence ID" value="NVE95303.1"/>
    <property type="molecule type" value="Genomic_DNA"/>
</dbReference>
<reference evidence="2 3" key="1">
    <citation type="submission" date="2020-06" db="EMBL/GenBank/DDBJ databases">
        <title>Altererythrobacter lutimaris sp. nov., a marine bacterium isolated from a tidal flat.</title>
        <authorList>
            <person name="Kim D."/>
            <person name="Yoo Y."/>
            <person name="Kim J.-J."/>
        </authorList>
    </citation>
    <scope>NUCLEOTIDE SEQUENCE [LARGE SCALE GENOMIC DNA]</scope>
    <source>
        <strain evidence="2 3">JGD-16</strain>
    </source>
</reference>
<dbReference type="Gene3D" id="3.40.50.10330">
    <property type="entry name" value="Probable inorganic polyphosphate/atp-NAD kinase, domain 1"/>
    <property type="match status" value="1"/>
</dbReference>
<comment type="caution">
    <text evidence="2">The sequence shown here is derived from an EMBL/GenBank/DDBJ whole genome shotgun (WGS) entry which is preliminary data.</text>
</comment>
<sequence length="349" mass="37076">MSSSVHEFSHLPRARGLSAAAGEAEGKAPATDCGAEPCVGVIYNPRSHRNRGQDLDCGGSPHIFVGQPGNRDQLPEALADFAARKIDLLIINGGDGTVRDVLTNGQAIFGDNWPTIAVLPKGKTNALTVDLDAPSDWSIQAAIDAFRQGRRIVRTPMAIQPKGDPDARVLGFILGAGAFTLGTQAGQSAHKLGAFNSLAVGVTTAWGVLQAVFGSRENPWRRGATMDVKLTPGGAPLAHSGQGDPTRRQLLFASTLERMPAGIKPFGHLQKGLKLAVLDQITRRTTALLPFIAMGWSPKNLRERGIHRVATSGFEMELDEAFILDGEAFPPGRYEVLTGPELSFVAPPA</sequence>
<dbReference type="Pfam" id="PF00781">
    <property type="entry name" value="DAGK_cat"/>
    <property type="match status" value="1"/>
</dbReference>
<evidence type="ECO:0000313" key="2">
    <source>
        <dbReference type="EMBL" id="NVE95303.1"/>
    </source>
</evidence>
<dbReference type="SUPFAM" id="SSF111331">
    <property type="entry name" value="NAD kinase/diacylglycerol kinase-like"/>
    <property type="match status" value="1"/>
</dbReference>
<name>A0A850HB72_9SPHN</name>
<accession>A0A850HB72</accession>
<dbReference type="InterPro" id="IPR016064">
    <property type="entry name" value="NAD/diacylglycerol_kinase_sf"/>
</dbReference>
<dbReference type="InterPro" id="IPR017438">
    <property type="entry name" value="ATP-NAD_kinase_N"/>
</dbReference>
<proteinExistence type="predicted"/>
<dbReference type="InterPro" id="IPR001206">
    <property type="entry name" value="Diacylglycerol_kinase_cat_dom"/>
</dbReference>
<gene>
    <name evidence="2" type="ORF">HUO12_10370</name>
</gene>